<comment type="caution">
    <text evidence="1">The sequence shown here is derived from an EMBL/GenBank/DDBJ whole genome shotgun (WGS) entry which is preliminary data.</text>
</comment>
<name>A0A9D4C8B9_DREPO</name>
<reference evidence="1" key="1">
    <citation type="journal article" date="2019" name="bioRxiv">
        <title>The Genome of the Zebra Mussel, Dreissena polymorpha: A Resource for Invasive Species Research.</title>
        <authorList>
            <person name="McCartney M.A."/>
            <person name="Auch B."/>
            <person name="Kono T."/>
            <person name="Mallez S."/>
            <person name="Zhang Y."/>
            <person name="Obille A."/>
            <person name="Becker A."/>
            <person name="Abrahante J.E."/>
            <person name="Garbe J."/>
            <person name="Badalamenti J.P."/>
            <person name="Herman A."/>
            <person name="Mangelson H."/>
            <person name="Liachko I."/>
            <person name="Sullivan S."/>
            <person name="Sone E.D."/>
            <person name="Koren S."/>
            <person name="Silverstein K.A.T."/>
            <person name="Beckman K.B."/>
            <person name="Gohl D.M."/>
        </authorList>
    </citation>
    <scope>NUCLEOTIDE SEQUENCE</scope>
    <source>
        <strain evidence="1">Duluth1</strain>
        <tissue evidence="1">Whole animal</tissue>
    </source>
</reference>
<dbReference type="EMBL" id="JAIWYP010000013">
    <property type="protein sequence ID" value="KAH3718936.1"/>
    <property type="molecule type" value="Genomic_DNA"/>
</dbReference>
<accession>A0A9D4C8B9</accession>
<sequence>MEWVGLGRAYEMTINLHLPIYEGTKCMCVSVSVQGLNALTKCRCVKCGTKCMCSAQGLMHVLKSVHREVIKGKWPASHSPRGWSVARRFGALEHENAPLSVGVSPLSCAKGDNCGPKSQSLEVNAVYPMAQY</sequence>
<protein>
    <submittedName>
        <fullName evidence="1">Uncharacterized protein</fullName>
    </submittedName>
</protein>
<reference evidence="1" key="2">
    <citation type="submission" date="2020-11" db="EMBL/GenBank/DDBJ databases">
        <authorList>
            <person name="McCartney M.A."/>
            <person name="Auch B."/>
            <person name="Kono T."/>
            <person name="Mallez S."/>
            <person name="Becker A."/>
            <person name="Gohl D.M."/>
            <person name="Silverstein K.A.T."/>
            <person name="Koren S."/>
            <person name="Bechman K.B."/>
            <person name="Herman A."/>
            <person name="Abrahante J.E."/>
            <person name="Garbe J."/>
        </authorList>
    </citation>
    <scope>NUCLEOTIDE SEQUENCE</scope>
    <source>
        <strain evidence="1">Duluth1</strain>
        <tissue evidence="1">Whole animal</tissue>
    </source>
</reference>
<dbReference type="AlphaFoldDB" id="A0A9D4C8B9"/>
<evidence type="ECO:0000313" key="2">
    <source>
        <dbReference type="Proteomes" id="UP000828390"/>
    </source>
</evidence>
<keyword evidence="2" id="KW-1185">Reference proteome</keyword>
<gene>
    <name evidence="1" type="ORF">DPMN_061762</name>
</gene>
<evidence type="ECO:0000313" key="1">
    <source>
        <dbReference type="EMBL" id="KAH3718936.1"/>
    </source>
</evidence>
<dbReference type="Proteomes" id="UP000828390">
    <property type="component" value="Unassembled WGS sequence"/>
</dbReference>
<proteinExistence type="predicted"/>
<organism evidence="1 2">
    <name type="scientific">Dreissena polymorpha</name>
    <name type="common">Zebra mussel</name>
    <name type="synonym">Mytilus polymorpha</name>
    <dbReference type="NCBI Taxonomy" id="45954"/>
    <lineage>
        <taxon>Eukaryota</taxon>
        <taxon>Metazoa</taxon>
        <taxon>Spiralia</taxon>
        <taxon>Lophotrochozoa</taxon>
        <taxon>Mollusca</taxon>
        <taxon>Bivalvia</taxon>
        <taxon>Autobranchia</taxon>
        <taxon>Heteroconchia</taxon>
        <taxon>Euheterodonta</taxon>
        <taxon>Imparidentia</taxon>
        <taxon>Neoheterodontei</taxon>
        <taxon>Myida</taxon>
        <taxon>Dreissenoidea</taxon>
        <taxon>Dreissenidae</taxon>
        <taxon>Dreissena</taxon>
    </lineage>
</organism>